<keyword evidence="3" id="KW-1185">Reference proteome</keyword>
<feature type="transmembrane region" description="Helical" evidence="1">
    <location>
        <begin position="102"/>
        <end position="122"/>
    </location>
</feature>
<evidence type="ECO:0008006" key="4">
    <source>
        <dbReference type="Google" id="ProtNLM"/>
    </source>
</evidence>
<dbReference type="PATRIC" id="fig|1121451.3.peg.201"/>
<dbReference type="Proteomes" id="UP000010808">
    <property type="component" value="Chromosome"/>
</dbReference>
<dbReference type="HOGENOM" id="CLU_031280_2_0_7"/>
<organism evidence="2 3">
    <name type="scientific">Maridesulfovibrio hydrothermalis AM13 = DSM 14728</name>
    <dbReference type="NCBI Taxonomy" id="1121451"/>
    <lineage>
        <taxon>Bacteria</taxon>
        <taxon>Pseudomonadati</taxon>
        <taxon>Thermodesulfobacteriota</taxon>
        <taxon>Desulfovibrionia</taxon>
        <taxon>Desulfovibrionales</taxon>
        <taxon>Desulfovibrionaceae</taxon>
        <taxon>Maridesulfovibrio</taxon>
    </lineage>
</organism>
<evidence type="ECO:0000313" key="2">
    <source>
        <dbReference type="EMBL" id="CCO22196.1"/>
    </source>
</evidence>
<proteinExistence type="predicted"/>
<feature type="transmembrane region" description="Helical" evidence="1">
    <location>
        <begin position="157"/>
        <end position="185"/>
    </location>
</feature>
<feature type="transmembrane region" description="Helical" evidence="1">
    <location>
        <begin position="205"/>
        <end position="225"/>
    </location>
</feature>
<keyword evidence="1" id="KW-1133">Transmembrane helix</keyword>
<feature type="transmembrane region" description="Helical" evidence="1">
    <location>
        <begin position="69"/>
        <end position="90"/>
    </location>
</feature>
<name>L0R9D7_9BACT</name>
<accession>L0R9D7</accession>
<feature type="transmembrane region" description="Helical" evidence="1">
    <location>
        <begin position="357"/>
        <end position="377"/>
    </location>
</feature>
<protein>
    <recommendedName>
        <fullName evidence="4">Glucosyl transferase GtrII</fullName>
    </recommendedName>
</protein>
<feature type="transmembrane region" description="Helical" evidence="1">
    <location>
        <begin position="128"/>
        <end position="145"/>
    </location>
</feature>
<dbReference type="eggNOG" id="ENOG5031ID9">
    <property type="taxonomic scope" value="Bacteria"/>
</dbReference>
<dbReference type="KEGG" id="dhy:DESAM_10215"/>
<keyword evidence="1" id="KW-0812">Transmembrane</keyword>
<dbReference type="STRING" id="1121451.DESAM_10215"/>
<reference evidence="2 3" key="1">
    <citation type="submission" date="2012-10" db="EMBL/GenBank/DDBJ databases">
        <authorList>
            <person name="Genoscope - CEA"/>
        </authorList>
    </citation>
    <scope>NUCLEOTIDE SEQUENCE [LARGE SCALE GENOMIC DNA]</scope>
    <source>
        <strain evidence="3">AM13 / DSM 14728</strain>
    </source>
</reference>
<dbReference type="InterPro" id="IPR025686">
    <property type="entry name" value="Glucos_trans_II"/>
</dbReference>
<keyword evidence="1" id="KW-0472">Membrane</keyword>
<dbReference type="RefSeq" id="WP_015334806.1">
    <property type="nucleotide sequence ID" value="NC_020055.1"/>
</dbReference>
<evidence type="ECO:0000313" key="3">
    <source>
        <dbReference type="Proteomes" id="UP000010808"/>
    </source>
</evidence>
<dbReference type="EMBL" id="FO203522">
    <property type="protein sequence ID" value="CCO22196.1"/>
    <property type="molecule type" value="Genomic_DNA"/>
</dbReference>
<gene>
    <name evidence="2" type="ORF">DESAM_10215</name>
</gene>
<dbReference type="AlphaFoldDB" id="L0R9D7"/>
<dbReference type="OrthoDB" id="5445878at2"/>
<feature type="transmembrane region" description="Helical" evidence="1">
    <location>
        <begin position="330"/>
        <end position="351"/>
    </location>
</feature>
<feature type="transmembrane region" description="Helical" evidence="1">
    <location>
        <begin position="297"/>
        <end position="318"/>
    </location>
</feature>
<feature type="transmembrane region" description="Helical" evidence="1">
    <location>
        <begin position="12"/>
        <end position="31"/>
    </location>
</feature>
<sequence>MQDLKITTEDKSFILLFAGLTLLYVLPMIIANCPYNDDYCRIMTGNSWDDDGRLLPSQIMRFLMHATTIYTPAPLPLLLSIPVFTFGGLLIKKLFIDVDNPYISTILAFGFIFNPFLLRLFIYQLDSLGLSLSLVLLIVPFALKMPQNTKKIFRYHAACALCIFLSINSYQASLGFFMALAVIEFVHSIYKNEYEGIFKTIANRILQLVLAFIAYKLFLKLFFIANIARRAAKSQTLDLSENGLHLFLENCRAMSALIFSSLSQQQIIFFSLLLIISIVFVAYTYKKNVLTADIAPVFKIISSLAVLAPLIIFSFSFIHMAVIKESFKSSLQVLTSFSGITAFLFLVPGWAIKNKKILCWLLAPVMLSGLGFSYLAGNLVKVEHDYHQPIISSIVSKINDATSDKETTLYYSGNLQNSHYFHRLVETFPIFRPLDTNAPWAFKYQLPYYGCGVRNYRDIEHNPLKTAINTSDLPLIADTFHYTLYKYNSDLLLIFKKP</sequence>
<evidence type="ECO:0000256" key="1">
    <source>
        <dbReference type="SAM" id="Phobius"/>
    </source>
</evidence>
<dbReference type="Pfam" id="PF14264">
    <property type="entry name" value="Glucos_trans_II"/>
    <property type="match status" value="1"/>
</dbReference>
<feature type="transmembrane region" description="Helical" evidence="1">
    <location>
        <begin position="267"/>
        <end position="285"/>
    </location>
</feature>